<sequence>MRGYGGTMTSSGIDEIGRKLQKQMPERPIMVGNWEDWEFFVADALANRAARVVLVGFSKGSEAAAQAAGELASRQIRVKVIGLDPFCMAPVVARLPEIEAINFYRNSCGSVADGTMAGAENVRLGDTGSGLSDHLAVQHDPAVQALVVEAALGGASDDPTREKRAQRLSRR</sequence>
<comment type="caution">
    <text evidence="1">The sequence shown here is derived from an EMBL/GenBank/DDBJ whole genome shotgun (WGS) entry which is preliminary data.</text>
</comment>
<name>A0A0J6T4A1_9HYPH</name>
<gene>
    <name evidence="1" type="ORF">VQ03_13795</name>
</gene>
<dbReference type="PATRIC" id="fig|1187852.3.peg.6820"/>
<keyword evidence="2" id="KW-1185">Reference proteome</keyword>
<dbReference type="SUPFAM" id="SSF53474">
    <property type="entry name" value="alpha/beta-Hydrolases"/>
    <property type="match status" value="1"/>
</dbReference>
<reference evidence="1 2" key="1">
    <citation type="submission" date="2015-03" db="EMBL/GenBank/DDBJ databases">
        <title>Genome sequencing of Methylobacterium tarhaniae DSM 25844.</title>
        <authorList>
            <person name="Chaudhry V."/>
            <person name="Patil P.B."/>
        </authorList>
    </citation>
    <scope>NUCLEOTIDE SEQUENCE [LARGE SCALE GENOMIC DNA]</scope>
    <source>
        <strain evidence="1 2">DSM 25844</strain>
    </source>
</reference>
<evidence type="ECO:0000313" key="2">
    <source>
        <dbReference type="Proteomes" id="UP000036449"/>
    </source>
</evidence>
<dbReference type="Proteomes" id="UP000036449">
    <property type="component" value="Unassembled WGS sequence"/>
</dbReference>
<dbReference type="InterPro" id="IPR029058">
    <property type="entry name" value="AB_hydrolase_fold"/>
</dbReference>
<accession>A0A0J6T4A1</accession>
<evidence type="ECO:0000313" key="1">
    <source>
        <dbReference type="EMBL" id="KMO40789.1"/>
    </source>
</evidence>
<protein>
    <submittedName>
        <fullName evidence="1">Uncharacterized protein</fullName>
    </submittedName>
</protein>
<organism evidence="1 2">
    <name type="scientific">Methylobacterium tarhaniae</name>
    <dbReference type="NCBI Taxonomy" id="1187852"/>
    <lineage>
        <taxon>Bacteria</taxon>
        <taxon>Pseudomonadati</taxon>
        <taxon>Pseudomonadota</taxon>
        <taxon>Alphaproteobacteria</taxon>
        <taxon>Hyphomicrobiales</taxon>
        <taxon>Methylobacteriaceae</taxon>
        <taxon>Methylobacterium</taxon>
    </lineage>
</organism>
<dbReference type="AlphaFoldDB" id="A0A0J6T4A1"/>
<proteinExistence type="predicted"/>
<dbReference type="EMBL" id="LABZ01000091">
    <property type="protein sequence ID" value="KMO40789.1"/>
    <property type="molecule type" value="Genomic_DNA"/>
</dbReference>